<dbReference type="EMBL" id="JAPDMZ010000090">
    <property type="protein sequence ID" value="KAK0550580.1"/>
    <property type="molecule type" value="Genomic_DNA"/>
</dbReference>
<feature type="compositionally biased region" description="Polar residues" evidence="11">
    <location>
        <begin position="121"/>
        <end position="147"/>
    </location>
</feature>
<feature type="compositionally biased region" description="Polar residues" evidence="11">
    <location>
        <begin position="1"/>
        <end position="12"/>
    </location>
</feature>
<dbReference type="GO" id="GO:0004338">
    <property type="term" value="F:glucan exo-1,3-beta-glucosidase activity"/>
    <property type="evidence" value="ECO:0007669"/>
    <property type="project" value="UniProtKB-EC"/>
</dbReference>
<gene>
    <name evidence="14" type="ORF">OC846_003595</name>
</gene>
<reference evidence="14" key="1">
    <citation type="journal article" date="2023" name="PhytoFront">
        <title>Draft Genome Resources of Seven Strains of Tilletia horrida, Causal Agent of Kernel Smut of Rice.</title>
        <authorList>
            <person name="Khanal S."/>
            <person name="Antony Babu S."/>
            <person name="Zhou X.G."/>
        </authorList>
    </citation>
    <scope>NUCLEOTIDE SEQUENCE</scope>
    <source>
        <strain evidence="14">TX6</strain>
    </source>
</reference>
<dbReference type="InterPro" id="IPR050386">
    <property type="entry name" value="Glycosyl_hydrolase_5"/>
</dbReference>
<dbReference type="InterPro" id="IPR001547">
    <property type="entry name" value="Glyco_hydro_5"/>
</dbReference>
<comment type="subcellular location">
    <subcellularLocation>
        <location evidence="1">Secreted</location>
    </subcellularLocation>
</comment>
<keyword evidence="15" id="KW-1185">Reference proteome</keyword>
<keyword evidence="12" id="KW-0812">Transmembrane</keyword>
<keyword evidence="4" id="KW-0732">Signal</keyword>
<dbReference type="Pfam" id="PF00150">
    <property type="entry name" value="Cellulase"/>
    <property type="match status" value="1"/>
</dbReference>
<name>A0AAN6GPR7_9BASI</name>
<comment type="catalytic activity">
    <reaction evidence="8">
        <text>Successive hydrolysis of beta-D-glucose units from the non-reducing ends of (1-&gt;3)-beta-D-glucans, releasing alpha-glucose.</text>
        <dbReference type="EC" id="3.2.1.58"/>
    </reaction>
</comment>
<evidence type="ECO:0000256" key="2">
    <source>
        <dbReference type="ARBA" id="ARBA00005641"/>
    </source>
</evidence>
<feature type="transmembrane region" description="Helical" evidence="12">
    <location>
        <begin position="93"/>
        <end position="115"/>
    </location>
</feature>
<evidence type="ECO:0000256" key="12">
    <source>
        <dbReference type="SAM" id="Phobius"/>
    </source>
</evidence>
<evidence type="ECO:0000313" key="15">
    <source>
        <dbReference type="Proteomes" id="UP001176517"/>
    </source>
</evidence>
<comment type="similarity">
    <text evidence="2 10">Belongs to the glycosyl hydrolase 5 (cellulase A) family.</text>
</comment>
<keyword evidence="12" id="KW-1133">Transmembrane helix</keyword>
<evidence type="ECO:0000256" key="5">
    <source>
        <dbReference type="ARBA" id="ARBA00022801"/>
    </source>
</evidence>
<keyword evidence="12" id="KW-0472">Membrane</keyword>
<evidence type="ECO:0000256" key="4">
    <source>
        <dbReference type="ARBA" id="ARBA00022729"/>
    </source>
</evidence>
<organism evidence="14 15">
    <name type="scientific">Tilletia horrida</name>
    <dbReference type="NCBI Taxonomy" id="155126"/>
    <lineage>
        <taxon>Eukaryota</taxon>
        <taxon>Fungi</taxon>
        <taxon>Dikarya</taxon>
        <taxon>Basidiomycota</taxon>
        <taxon>Ustilaginomycotina</taxon>
        <taxon>Exobasidiomycetes</taxon>
        <taxon>Tilletiales</taxon>
        <taxon>Tilletiaceae</taxon>
        <taxon>Tilletia</taxon>
    </lineage>
</organism>
<protein>
    <recommendedName>
        <fullName evidence="9">glucan 1,3-beta-glucosidase</fullName>
        <ecNumber evidence="9">3.2.1.58</ecNumber>
    </recommendedName>
</protein>
<evidence type="ECO:0000313" key="14">
    <source>
        <dbReference type="EMBL" id="KAK0550580.1"/>
    </source>
</evidence>
<dbReference type="Gene3D" id="3.20.20.80">
    <property type="entry name" value="Glycosidases"/>
    <property type="match status" value="1"/>
</dbReference>
<dbReference type="SUPFAM" id="SSF51445">
    <property type="entry name" value="(Trans)glycosidases"/>
    <property type="match status" value="1"/>
</dbReference>
<evidence type="ECO:0000256" key="9">
    <source>
        <dbReference type="ARBA" id="ARBA00038929"/>
    </source>
</evidence>
<evidence type="ECO:0000256" key="3">
    <source>
        <dbReference type="ARBA" id="ARBA00022525"/>
    </source>
</evidence>
<evidence type="ECO:0000256" key="10">
    <source>
        <dbReference type="RuleBase" id="RU361153"/>
    </source>
</evidence>
<evidence type="ECO:0000256" key="7">
    <source>
        <dbReference type="ARBA" id="ARBA00023316"/>
    </source>
</evidence>
<dbReference type="Proteomes" id="UP001176517">
    <property type="component" value="Unassembled WGS sequence"/>
</dbReference>
<dbReference type="PANTHER" id="PTHR31297:SF1">
    <property type="entry name" value="GLUCAN 1,3-BETA-GLUCOSIDASE I_II-RELATED"/>
    <property type="match status" value="1"/>
</dbReference>
<evidence type="ECO:0000256" key="1">
    <source>
        <dbReference type="ARBA" id="ARBA00004613"/>
    </source>
</evidence>
<keyword evidence="3" id="KW-0964">Secreted</keyword>
<keyword evidence="7" id="KW-0961">Cell wall biogenesis/degradation</keyword>
<dbReference type="GO" id="GO:0009251">
    <property type="term" value="P:glucan catabolic process"/>
    <property type="evidence" value="ECO:0007669"/>
    <property type="project" value="TreeGrafter"/>
</dbReference>
<evidence type="ECO:0000259" key="13">
    <source>
        <dbReference type="Pfam" id="PF00150"/>
    </source>
</evidence>
<keyword evidence="6 10" id="KW-0326">Glycosidase</keyword>
<accession>A0AAN6GPR7</accession>
<dbReference type="AlphaFoldDB" id="A0AAN6GPR7"/>
<dbReference type="GO" id="GO:0009986">
    <property type="term" value="C:cell surface"/>
    <property type="evidence" value="ECO:0007669"/>
    <property type="project" value="TreeGrafter"/>
</dbReference>
<proteinExistence type="inferred from homology"/>
<dbReference type="InterPro" id="IPR017853">
    <property type="entry name" value="GH"/>
</dbReference>
<dbReference type="GO" id="GO:0005576">
    <property type="term" value="C:extracellular region"/>
    <property type="evidence" value="ECO:0007669"/>
    <property type="project" value="UniProtKB-SubCell"/>
</dbReference>
<evidence type="ECO:0000256" key="6">
    <source>
        <dbReference type="ARBA" id="ARBA00023295"/>
    </source>
</evidence>
<feature type="region of interest" description="Disordered" evidence="11">
    <location>
        <begin position="47"/>
        <end position="83"/>
    </location>
</feature>
<dbReference type="EC" id="3.2.1.58" evidence="9"/>
<keyword evidence="5 10" id="KW-0378">Hydrolase</keyword>
<feature type="region of interest" description="Disordered" evidence="11">
    <location>
        <begin position="1"/>
        <end position="34"/>
    </location>
</feature>
<dbReference type="PANTHER" id="PTHR31297">
    <property type="entry name" value="GLUCAN ENDO-1,6-BETA-GLUCOSIDASE B"/>
    <property type="match status" value="1"/>
</dbReference>
<comment type="caution">
    <text evidence="14">The sequence shown here is derived from an EMBL/GenBank/DDBJ whole genome shotgun (WGS) entry which is preliminary data.</text>
</comment>
<dbReference type="GO" id="GO:0071555">
    <property type="term" value="P:cell wall organization"/>
    <property type="evidence" value="ECO:0007669"/>
    <property type="project" value="UniProtKB-KW"/>
</dbReference>
<feature type="domain" description="Glycoside hydrolase family 5" evidence="13">
    <location>
        <begin position="221"/>
        <end position="496"/>
    </location>
</feature>
<evidence type="ECO:0000256" key="8">
    <source>
        <dbReference type="ARBA" id="ARBA00036824"/>
    </source>
</evidence>
<feature type="region of interest" description="Disordered" evidence="11">
    <location>
        <begin position="121"/>
        <end position="154"/>
    </location>
</feature>
<sequence>MASYPYQQTADSGSRLGFYPRYDDPASPRPSAQMSLYDDQKGFLQPIAGGSPYPPQPYGQQRSYFDDDNAPARFAGQTKQGRGNTPFFKRKKWLIPIVVMLVLAAAAGVVAVLMLTHRSSSENSKVSQNNNESNSHGSTRSGAQPTGTSSAVTPTATVTPLPRYNWLDPNNVAYGVNVGNWLVIERWLDEDWFTSLCPDCVDEWNLAAHLGPNAIPTLQAHYNSFIKESDIDTIKSMGMNMIRVTLGYWAVIDTPGEPFVNAGQLDQLRKLMEWCHARQIYITISMHGLPGSQSGDQSTGRVKSWDVGGAAWFTAQNQARSDQVIQVLATWITQQQPYSSVIASVLPVNEPKQTVSDADSQEVTARQDIVQAFYVRSYKTLSNIGMVMMIHPGYLDGQNPKPWGPFISQNNMDPNLIVWETHPYPGYFPLKYDPDVILETVCNYAQLHQDIQVPVFFGEFSTLSGIKSSAFLQQYWNTQVAAYSQSAGSTFWNWKAMNSTNPDKALNSQNMTRYDFQFLMNQGIVQKPAAGQSTKQFVTSLSNNACTNQRKKRALHDRNGGRLARLF</sequence>
<evidence type="ECO:0000256" key="11">
    <source>
        <dbReference type="SAM" id="MobiDB-lite"/>
    </source>
</evidence>